<evidence type="ECO:0000256" key="1">
    <source>
        <dbReference type="PROSITE-ProRule" id="PRU00325"/>
    </source>
</evidence>
<dbReference type="Proteomes" id="UP000184394">
    <property type="component" value="Unassembled WGS sequence"/>
</dbReference>
<keyword evidence="1" id="KW-0479">Metal-binding</keyword>
<feature type="region of interest" description="Disordered" evidence="2">
    <location>
        <begin position="118"/>
        <end position="143"/>
    </location>
</feature>
<keyword evidence="1" id="KW-0862">Zinc</keyword>
<sequence length="474" mass="53008">MSNARSITEEFIRNYAANSSAMNNANKISSSGGFRKLCKTDDEMLIFGDCYGSGSKPYNASVDFSGDVPVFRCSCPSRQIPCKHCLAIMYDWLAGKSFDIEAIPEDIARKREKIEKRAEKAASGESTAAAPKPNKSAAEKKLKKQREGLDLADSFVKDILEHGIGSVSKAACTQYSQLAKQLGDYYLPEPQAIMYEIIEAVQLLDAEPDDKETNKVIALCVRLSSAIHKSRDYIDKKLETGEVLPEDNILYEEMGGIWKLSQLRELGLYRENTALMQLAFTVVNDVPHKAEIDTGYWIDLDTGDIFRTENIRPYRAAKYIRSEDSSFDLYIIKELYLYPGSLNRRVRWEASEGVEVTEKDFRQVLSKADETISSAVKNAKNELKNTLSRPYAAVLIKFDRIEYAADGHGVLICGEETISLRDCSDFPSACQSLKMLAGTLSGGAVFGGLFYEAAEHRFYFSPFSIVTENDIIRL</sequence>
<evidence type="ECO:0000259" key="3">
    <source>
        <dbReference type="PROSITE" id="PS50966"/>
    </source>
</evidence>
<dbReference type="InterPro" id="IPR007527">
    <property type="entry name" value="Znf_SWIM"/>
</dbReference>
<name>A0A1M7JB96_RUMFL</name>
<dbReference type="PROSITE" id="PS50966">
    <property type="entry name" value="ZF_SWIM"/>
    <property type="match status" value="1"/>
</dbReference>
<protein>
    <submittedName>
        <fullName evidence="4">SWIM zinc finger</fullName>
    </submittedName>
</protein>
<dbReference type="EMBL" id="FRCT01000005">
    <property type="protein sequence ID" value="SHM50286.1"/>
    <property type="molecule type" value="Genomic_DNA"/>
</dbReference>
<feature type="domain" description="SWIM-type" evidence="3">
    <location>
        <begin position="58"/>
        <end position="93"/>
    </location>
</feature>
<reference evidence="4 5" key="1">
    <citation type="submission" date="2016-11" db="EMBL/GenBank/DDBJ databases">
        <authorList>
            <person name="Jaros S."/>
            <person name="Januszkiewicz K."/>
            <person name="Wedrychowicz H."/>
        </authorList>
    </citation>
    <scope>NUCLEOTIDE SEQUENCE [LARGE SCALE GENOMIC DNA]</scope>
    <source>
        <strain evidence="4 5">Y1</strain>
    </source>
</reference>
<evidence type="ECO:0000313" key="5">
    <source>
        <dbReference type="Proteomes" id="UP000184394"/>
    </source>
</evidence>
<dbReference type="RefSeq" id="WP_072950349.1">
    <property type="nucleotide sequence ID" value="NZ_FRCT01000005.1"/>
</dbReference>
<proteinExistence type="predicted"/>
<evidence type="ECO:0000313" key="4">
    <source>
        <dbReference type="EMBL" id="SHM50286.1"/>
    </source>
</evidence>
<gene>
    <name evidence="4" type="ORF">SAMN04487860_105246</name>
</gene>
<dbReference type="GO" id="GO:0008270">
    <property type="term" value="F:zinc ion binding"/>
    <property type="evidence" value="ECO:0007669"/>
    <property type="project" value="UniProtKB-KW"/>
</dbReference>
<dbReference type="Pfam" id="PF04434">
    <property type="entry name" value="SWIM"/>
    <property type="match status" value="1"/>
</dbReference>
<organism evidence="4 5">
    <name type="scientific">Ruminococcus flavefaciens</name>
    <dbReference type="NCBI Taxonomy" id="1265"/>
    <lineage>
        <taxon>Bacteria</taxon>
        <taxon>Bacillati</taxon>
        <taxon>Bacillota</taxon>
        <taxon>Clostridia</taxon>
        <taxon>Eubacteriales</taxon>
        <taxon>Oscillospiraceae</taxon>
        <taxon>Ruminococcus</taxon>
    </lineage>
</organism>
<dbReference type="AlphaFoldDB" id="A0A1M7JB96"/>
<accession>A0A1M7JB96</accession>
<keyword evidence="1" id="KW-0863">Zinc-finger</keyword>
<evidence type="ECO:0000256" key="2">
    <source>
        <dbReference type="SAM" id="MobiDB-lite"/>
    </source>
</evidence>